<reference evidence="2" key="2">
    <citation type="journal article" date="2015" name="Data Brief">
        <title>Shoot transcriptome of the giant reed, Arundo donax.</title>
        <authorList>
            <person name="Barrero R.A."/>
            <person name="Guerrero F.D."/>
            <person name="Moolhuijzen P."/>
            <person name="Goolsby J.A."/>
            <person name="Tidwell J."/>
            <person name="Bellgard S.E."/>
            <person name="Bellgard M.I."/>
        </authorList>
    </citation>
    <scope>NUCLEOTIDE SEQUENCE</scope>
    <source>
        <tissue evidence="2">Shoot tissue taken approximately 20 cm above the soil surface</tissue>
    </source>
</reference>
<dbReference type="AlphaFoldDB" id="A0A0A8ZNG8"/>
<sequence>MPFSPDLVELQTPYDWCGCFSSSRRGGVPGQGGPCETPPHGGNRP</sequence>
<dbReference type="EMBL" id="GBRH01258677">
    <property type="protein sequence ID" value="JAD39218.1"/>
    <property type="molecule type" value="Transcribed_RNA"/>
</dbReference>
<protein>
    <submittedName>
        <fullName evidence="2">Uncharacterized protein</fullName>
    </submittedName>
</protein>
<evidence type="ECO:0000313" key="2">
    <source>
        <dbReference type="EMBL" id="JAD39218.1"/>
    </source>
</evidence>
<name>A0A0A8ZNG8_ARUDO</name>
<reference evidence="2" key="1">
    <citation type="submission" date="2014-09" db="EMBL/GenBank/DDBJ databases">
        <authorList>
            <person name="Magalhaes I.L.F."/>
            <person name="Oliveira U."/>
            <person name="Santos F.R."/>
            <person name="Vidigal T.H.D.A."/>
            <person name="Brescovit A.D."/>
            <person name="Santos A.J."/>
        </authorList>
    </citation>
    <scope>NUCLEOTIDE SEQUENCE</scope>
    <source>
        <tissue evidence="2">Shoot tissue taken approximately 20 cm above the soil surface</tissue>
    </source>
</reference>
<proteinExistence type="predicted"/>
<evidence type="ECO:0000256" key="1">
    <source>
        <dbReference type="SAM" id="MobiDB-lite"/>
    </source>
</evidence>
<accession>A0A0A8ZNG8</accession>
<organism evidence="2">
    <name type="scientific">Arundo donax</name>
    <name type="common">Giant reed</name>
    <name type="synonym">Donax arundinaceus</name>
    <dbReference type="NCBI Taxonomy" id="35708"/>
    <lineage>
        <taxon>Eukaryota</taxon>
        <taxon>Viridiplantae</taxon>
        <taxon>Streptophyta</taxon>
        <taxon>Embryophyta</taxon>
        <taxon>Tracheophyta</taxon>
        <taxon>Spermatophyta</taxon>
        <taxon>Magnoliopsida</taxon>
        <taxon>Liliopsida</taxon>
        <taxon>Poales</taxon>
        <taxon>Poaceae</taxon>
        <taxon>PACMAD clade</taxon>
        <taxon>Arundinoideae</taxon>
        <taxon>Arundineae</taxon>
        <taxon>Arundo</taxon>
    </lineage>
</organism>
<feature type="region of interest" description="Disordered" evidence="1">
    <location>
        <begin position="23"/>
        <end position="45"/>
    </location>
</feature>